<evidence type="ECO:0000313" key="11">
    <source>
        <dbReference type="EMBL" id="MBM0105016.1"/>
    </source>
</evidence>
<proteinExistence type="inferred from homology"/>
<feature type="binding site" evidence="9">
    <location>
        <begin position="37"/>
        <end position="41"/>
    </location>
    <ligand>
        <name>substrate</name>
    </ligand>
</feature>
<evidence type="ECO:0000259" key="10">
    <source>
        <dbReference type="Pfam" id="PF00294"/>
    </source>
</evidence>
<dbReference type="Gene3D" id="3.40.1190.20">
    <property type="match status" value="1"/>
</dbReference>
<evidence type="ECO:0000256" key="4">
    <source>
        <dbReference type="ARBA" id="ARBA00022777"/>
    </source>
</evidence>
<feature type="domain" description="Carbohydrate kinase PfkB" evidence="10">
    <location>
        <begin position="2"/>
        <end position="281"/>
    </location>
</feature>
<dbReference type="Pfam" id="PF00294">
    <property type="entry name" value="PfkB"/>
    <property type="match status" value="1"/>
</dbReference>
<comment type="subunit">
    <text evidence="9">Homodimer.</text>
</comment>
<evidence type="ECO:0000256" key="2">
    <source>
        <dbReference type="ARBA" id="ARBA00022723"/>
    </source>
</evidence>
<dbReference type="Proteomes" id="UP000661077">
    <property type="component" value="Unassembled WGS sequence"/>
</dbReference>
<keyword evidence="6 9" id="KW-0460">Magnesium</keyword>
<comment type="caution">
    <text evidence="11">The sequence shown here is derived from an EMBL/GenBank/DDBJ whole genome shotgun (WGS) entry which is preliminary data.</text>
</comment>
<dbReference type="InterPro" id="IPR029056">
    <property type="entry name" value="Ribokinase-like"/>
</dbReference>
<comment type="catalytic activity">
    <reaction evidence="9">
        <text>D-ribose + ATP = D-ribose 5-phosphate + ADP + H(+)</text>
        <dbReference type="Rhea" id="RHEA:13697"/>
        <dbReference type="ChEBI" id="CHEBI:15378"/>
        <dbReference type="ChEBI" id="CHEBI:30616"/>
        <dbReference type="ChEBI" id="CHEBI:47013"/>
        <dbReference type="ChEBI" id="CHEBI:78346"/>
        <dbReference type="ChEBI" id="CHEBI:456216"/>
        <dbReference type="EC" id="2.7.1.15"/>
    </reaction>
</comment>
<comment type="activity regulation">
    <text evidence="9">Activated by a monovalent cation that binds near, but not in, the active site. The most likely occupant of the site in vivo is potassium. Ion binding induces a conformational change that may alter substrate affinity.</text>
</comment>
<protein>
    <recommendedName>
        <fullName evidence="9">Ribokinase</fullName>
        <shortName evidence="9">RK</shortName>
        <ecNumber evidence="9">2.7.1.15</ecNumber>
    </recommendedName>
</protein>
<dbReference type="CDD" id="cd01174">
    <property type="entry name" value="ribokinase"/>
    <property type="match status" value="1"/>
</dbReference>
<comment type="pathway">
    <text evidence="9">Carbohydrate metabolism; D-ribose degradation; D-ribose 5-phosphate from beta-D-ribopyranose: step 2/2.</text>
</comment>
<dbReference type="InterPro" id="IPR002139">
    <property type="entry name" value="Ribo/fructo_kinase"/>
</dbReference>
<comment type="function">
    <text evidence="9">Catalyzes the phosphorylation of ribose at O-5 in a reaction requiring ATP and magnesium. The resulting D-ribose-5-phosphate can then be used either for sythesis of nucleotides, histidine, and tryptophan, or as a component of the pentose phosphate pathway.</text>
</comment>
<dbReference type="SUPFAM" id="SSF53613">
    <property type="entry name" value="Ribokinase-like"/>
    <property type="match status" value="1"/>
</dbReference>
<feature type="binding site" evidence="9">
    <location>
        <position position="272"/>
    </location>
    <ligand>
        <name>K(+)</name>
        <dbReference type="ChEBI" id="CHEBI:29103"/>
    </ligand>
</feature>
<evidence type="ECO:0000256" key="5">
    <source>
        <dbReference type="ARBA" id="ARBA00022840"/>
    </source>
</evidence>
<feature type="binding site" evidence="9">
    <location>
        <position position="239"/>
    </location>
    <ligand>
        <name>substrate</name>
    </ligand>
</feature>
<dbReference type="InterPro" id="IPR011611">
    <property type="entry name" value="PfkB_dom"/>
</dbReference>
<comment type="subcellular location">
    <subcellularLocation>
        <location evidence="9">Cytoplasm</location>
    </subcellularLocation>
</comment>
<dbReference type="PANTHER" id="PTHR10584:SF166">
    <property type="entry name" value="RIBOKINASE"/>
    <property type="match status" value="1"/>
</dbReference>
<feature type="binding site" evidence="9">
    <location>
        <position position="134"/>
    </location>
    <ligand>
        <name>substrate</name>
    </ligand>
</feature>
<dbReference type="PANTHER" id="PTHR10584">
    <property type="entry name" value="SUGAR KINASE"/>
    <property type="match status" value="1"/>
</dbReference>
<feature type="binding site" evidence="9">
    <location>
        <position position="269"/>
    </location>
    <ligand>
        <name>K(+)</name>
        <dbReference type="ChEBI" id="CHEBI:29103"/>
    </ligand>
</feature>
<comment type="caution">
    <text evidence="9">Lacks conserved residue(s) required for the propagation of feature annotation.</text>
</comment>
<feature type="binding site" evidence="9">
    <location>
        <position position="178"/>
    </location>
    <ligand>
        <name>ATP</name>
        <dbReference type="ChEBI" id="CHEBI:30616"/>
    </ligand>
</feature>
<dbReference type="EMBL" id="JAEVLS010000002">
    <property type="protein sequence ID" value="MBM0105016.1"/>
    <property type="molecule type" value="Genomic_DNA"/>
</dbReference>
<dbReference type="InterPro" id="IPR011877">
    <property type="entry name" value="Ribokinase"/>
</dbReference>
<gene>
    <name evidence="9" type="primary">rbsK</name>
    <name evidence="11" type="ORF">JM946_09660</name>
</gene>
<dbReference type="PRINTS" id="PR00990">
    <property type="entry name" value="RIBOKINASE"/>
</dbReference>
<keyword evidence="9" id="KW-0963">Cytoplasm</keyword>
<evidence type="ECO:0000256" key="7">
    <source>
        <dbReference type="ARBA" id="ARBA00022958"/>
    </source>
</evidence>
<feature type="binding site" evidence="9">
    <location>
        <position position="274"/>
    </location>
    <ligand>
        <name>K(+)</name>
        <dbReference type="ChEBI" id="CHEBI:29103"/>
    </ligand>
</feature>
<feature type="binding site" evidence="9">
    <location>
        <position position="233"/>
    </location>
    <ligand>
        <name>K(+)</name>
        <dbReference type="ChEBI" id="CHEBI:29103"/>
    </ligand>
</feature>
<evidence type="ECO:0000256" key="6">
    <source>
        <dbReference type="ARBA" id="ARBA00022842"/>
    </source>
</evidence>
<feature type="binding site" evidence="9">
    <location>
        <begin position="9"/>
        <end position="11"/>
    </location>
    <ligand>
        <name>substrate</name>
    </ligand>
</feature>
<keyword evidence="2 9" id="KW-0479">Metal-binding</keyword>
<dbReference type="EC" id="2.7.1.15" evidence="9"/>
<evidence type="ECO:0000256" key="9">
    <source>
        <dbReference type="HAMAP-Rule" id="MF_01987"/>
    </source>
</evidence>
<comment type="cofactor">
    <cofactor evidence="9">
        <name>Mg(2+)</name>
        <dbReference type="ChEBI" id="CHEBI:18420"/>
    </cofactor>
    <text evidence="9">Requires a divalent cation, most likely magnesium in vivo, as an electrophilic catalyst to aid phosphoryl group transfer. It is the chelate of the metal and the nucleotide that is the actual substrate.</text>
</comment>
<dbReference type="HAMAP" id="MF_01987">
    <property type="entry name" value="Ribokinase"/>
    <property type="match status" value="1"/>
</dbReference>
<feature type="binding site" evidence="9">
    <location>
        <position position="235"/>
    </location>
    <ligand>
        <name>K(+)</name>
        <dbReference type="ChEBI" id="CHEBI:29103"/>
    </ligand>
</feature>
<organism evidence="11 12">
    <name type="scientific">Steroidobacter gossypii</name>
    <dbReference type="NCBI Taxonomy" id="2805490"/>
    <lineage>
        <taxon>Bacteria</taxon>
        <taxon>Pseudomonadati</taxon>
        <taxon>Pseudomonadota</taxon>
        <taxon>Gammaproteobacteria</taxon>
        <taxon>Steroidobacterales</taxon>
        <taxon>Steroidobacteraceae</taxon>
        <taxon>Steroidobacter</taxon>
    </lineage>
</organism>
<keyword evidence="12" id="KW-1185">Reference proteome</keyword>
<evidence type="ECO:0000256" key="8">
    <source>
        <dbReference type="ARBA" id="ARBA00023277"/>
    </source>
</evidence>
<evidence type="ECO:0000256" key="1">
    <source>
        <dbReference type="ARBA" id="ARBA00022679"/>
    </source>
</evidence>
<keyword evidence="8 9" id="KW-0119">Carbohydrate metabolism</keyword>
<keyword evidence="4 9" id="KW-0418">Kinase</keyword>
<evidence type="ECO:0000256" key="3">
    <source>
        <dbReference type="ARBA" id="ARBA00022741"/>
    </source>
</evidence>
<dbReference type="RefSeq" id="WP_203167084.1">
    <property type="nucleotide sequence ID" value="NZ_JAEVLS010000002.1"/>
</dbReference>
<keyword evidence="7 9" id="KW-0630">Potassium</keyword>
<feature type="binding site" evidence="9">
    <location>
        <begin position="207"/>
        <end position="212"/>
    </location>
    <ligand>
        <name>ATP</name>
        <dbReference type="ChEBI" id="CHEBI:30616"/>
    </ligand>
</feature>
<feature type="active site" description="Proton acceptor" evidence="9">
    <location>
        <position position="239"/>
    </location>
</feature>
<evidence type="ECO:0000313" key="12">
    <source>
        <dbReference type="Proteomes" id="UP000661077"/>
    </source>
</evidence>
<keyword evidence="1 9" id="KW-0808">Transferase</keyword>
<sequence length="302" mass="31206">MILVAGSANLDFVVRASHIPAAGETVLGYDFQTYSGGKGANQAVACARAGNAATSMLLALGEDAFAAPIEASLSNAGVRTYIVRTRDRSTGTAFICVSAVAENAITVAPGANEILDASHLPPLHGYTHLLLQLEIPLQTVIAYARAAKMQGLTVVLNAAPAQSLPLDLLAAVDVLIVNEVELTAISGRDGDIAHRLERIDVPCVIVTLGARGCWARLAGELMMQQGFPVTPVDTTGAGDTFCGVLTAALSKGLPMAEALRMANAAGALACTRPGAQSSIPTHAELQEFMLAQRAHSDSPLGQ</sequence>
<feature type="binding site" evidence="9">
    <location>
        <position position="278"/>
    </location>
    <ligand>
        <name>K(+)</name>
        <dbReference type="ChEBI" id="CHEBI:29103"/>
    </ligand>
</feature>
<accession>A0ABS1WVK8</accession>
<feature type="binding site" evidence="9">
    <location>
        <position position="263"/>
    </location>
    <ligand>
        <name>ATP</name>
        <dbReference type="ChEBI" id="CHEBI:30616"/>
    </ligand>
</feature>
<name>A0ABS1WVK8_9GAMM</name>
<keyword evidence="3 9" id="KW-0547">Nucleotide-binding</keyword>
<feature type="binding site" evidence="9">
    <location>
        <begin position="238"/>
        <end position="239"/>
    </location>
    <ligand>
        <name>ATP</name>
        <dbReference type="ChEBI" id="CHEBI:30616"/>
    </ligand>
</feature>
<reference evidence="11 12" key="1">
    <citation type="journal article" date="2021" name="Int. J. Syst. Evol. Microbiol.">
        <title>Steroidobacter gossypii sp. nov., isolated from soil of cotton cropping field.</title>
        <authorList>
            <person name="Huang R."/>
            <person name="Yang S."/>
            <person name="Zhen C."/>
            <person name="Liu W."/>
        </authorList>
    </citation>
    <scope>NUCLEOTIDE SEQUENCE [LARGE SCALE GENOMIC DNA]</scope>
    <source>
        <strain evidence="11 12">S1-65</strain>
    </source>
</reference>
<comment type="similarity">
    <text evidence="9">Belongs to the carbohydrate kinase PfkB family. Ribokinase subfamily.</text>
</comment>
<keyword evidence="5 9" id="KW-0067">ATP-binding</keyword>